<dbReference type="InterPro" id="IPR036392">
    <property type="entry name" value="PLAT/LH2_dom_sf"/>
</dbReference>
<feature type="transmembrane region" description="Helical" evidence="3">
    <location>
        <begin position="315"/>
        <end position="338"/>
    </location>
</feature>
<dbReference type="Gene3D" id="2.60.60.20">
    <property type="entry name" value="PLAT/LH2 domain"/>
    <property type="match status" value="1"/>
</dbReference>
<evidence type="ECO:0000313" key="5">
    <source>
        <dbReference type="EMBL" id="TPX34142.1"/>
    </source>
</evidence>
<dbReference type="PANTHER" id="PTHR10877">
    <property type="entry name" value="POLYCYSTIN FAMILY MEMBER"/>
    <property type="match status" value="1"/>
</dbReference>
<feature type="transmembrane region" description="Helical" evidence="3">
    <location>
        <begin position="211"/>
        <end position="231"/>
    </location>
</feature>
<dbReference type="AlphaFoldDB" id="A0A507C3A6"/>
<organism evidence="5 6">
    <name type="scientific">Synchytrium microbalum</name>
    <dbReference type="NCBI Taxonomy" id="1806994"/>
    <lineage>
        <taxon>Eukaryota</taxon>
        <taxon>Fungi</taxon>
        <taxon>Fungi incertae sedis</taxon>
        <taxon>Chytridiomycota</taxon>
        <taxon>Chytridiomycota incertae sedis</taxon>
        <taxon>Chytridiomycetes</taxon>
        <taxon>Synchytriales</taxon>
        <taxon>Synchytriaceae</taxon>
        <taxon>Synchytrium</taxon>
    </lineage>
</organism>
<keyword evidence="3" id="KW-1133">Transmembrane helix</keyword>
<proteinExistence type="predicted"/>
<name>A0A507C3A6_9FUNG</name>
<feature type="transmembrane region" description="Helical" evidence="3">
    <location>
        <begin position="14"/>
        <end position="36"/>
    </location>
</feature>
<evidence type="ECO:0000256" key="2">
    <source>
        <dbReference type="SAM" id="MobiDB-lite"/>
    </source>
</evidence>
<feature type="compositionally biased region" description="Acidic residues" evidence="2">
    <location>
        <begin position="459"/>
        <end position="482"/>
    </location>
</feature>
<dbReference type="EMBL" id="QEAO01000015">
    <property type="protein sequence ID" value="TPX34142.1"/>
    <property type="molecule type" value="Genomic_DNA"/>
</dbReference>
<accession>A0A507C3A6</accession>
<dbReference type="Proteomes" id="UP000319731">
    <property type="component" value="Unassembled WGS sequence"/>
</dbReference>
<dbReference type="GO" id="GO:0016020">
    <property type="term" value="C:membrane"/>
    <property type="evidence" value="ECO:0007669"/>
    <property type="project" value="TreeGrafter"/>
</dbReference>
<protein>
    <recommendedName>
        <fullName evidence="4">PLAT domain-containing protein</fullName>
    </recommendedName>
</protein>
<evidence type="ECO:0000256" key="3">
    <source>
        <dbReference type="SAM" id="Phobius"/>
    </source>
</evidence>
<keyword evidence="3" id="KW-0812">Transmembrane</keyword>
<dbReference type="OrthoDB" id="10426643at2759"/>
<dbReference type="PANTHER" id="PTHR10877:SF183">
    <property type="entry name" value="AT14535P-RELATED"/>
    <property type="match status" value="1"/>
</dbReference>
<feature type="transmembrane region" description="Helical" evidence="3">
    <location>
        <begin position="358"/>
        <end position="381"/>
    </location>
</feature>
<dbReference type="GeneID" id="42004335"/>
<sequence>MTFMIQPEFYGYDAAAAGVIGAITASYIIGFPLMYLRDNANKRDKPSGFTQKLAPTLFQVRISTSKKSTGLPPTSISLELDGSRGSSGLIRLNAPKFGNGWADFLVAAPPVGELVGVRLEVSSQVSWIPDKVTVAEVGSKKMLATFNGANWFSDGPDAQTHVQYLTVAQKSTEELSFRTVFWYTMRDEHSAVSVSYPPAGTNYSRLARWSAIFTALFVQLALIVSLSFDFFERGIPGYGHCFGSTVFALVVGQFITFAFGVLFRRVKHPSLTSSEEEDPLRGSPSAALGVPGARPANLTISSDALNTRASVSSGLMLPSWMLSILWFLMLIISFASAFNALVDGYDIPVYVYAVYVGYFFLSIFLRMAVTEIAYCAFLAWLRTRQNRKSSSSSRSDDMSLETGLLRNAAAPGSGGNKNVLFKDVDSGPGTPKEGIPPTTHEVQTTVKLDVKDFSSPDFLADEEDNEDEDEDHEEDDENKDIL</sequence>
<gene>
    <name evidence="5" type="ORF">SmJEL517_g03110</name>
</gene>
<evidence type="ECO:0000313" key="6">
    <source>
        <dbReference type="Proteomes" id="UP000319731"/>
    </source>
</evidence>
<dbReference type="GO" id="GO:0005262">
    <property type="term" value="F:calcium channel activity"/>
    <property type="evidence" value="ECO:0007669"/>
    <property type="project" value="TreeGrafter"/>
</dbReference>
<dbReference type="SUPFAM" id="SSF49723">
    <property type="entry name" value="Lipase/lipooxygenase domain (PLAT/LH2 domain)"/>
    <property type="match status" value="1"/>
</dbReference>
<reference evidence="5 6" key="1">
    <citation type="journal article" date="2019" name="Sci. Rep.">
        <title>Comparative genomics of chytrid fungi reveal insights into the obligate biotrophic and pathogenic lifestyle of Synchytrium endobioticum.</title>
        <authorList>
            <person name="van de Vossenberg B.T.L.H."/>
            <person name="Warris S."/>
            <person name="Nguyen H.D.T."/>
            <person name="van Gent-Pelzer M.P.E."/>
            <person name="Joly D.L."/>
            <person name="van de Geest H.C."/>
            <person name="Bonants P.J.M."/>
            <person name="Smith D.S."/>
            <person name="Levesque C.A."/>
            <person name="van der Lee T.A.J."/>
        </authorList>
    </citation>
    <scope>NUCLEOTIDE SEQUENCE [LARGE SCALE GENOMIC DNA]</scope>
    <source>
        <strain evidence="5 6">JEL517</strain>
    </source>
</reference>
<dbReference type="RefSeq" id="XP_031024939.1">
    <property type="nucleotide sequence ID" value="XM_031169038.1"/>
</dbReference>
<keyword evidence="6" id="KW-1185">Reference proteome</keyword>
<evidence type="ECO:0000259" key="4">
    <source>
        <dbReference type="PROSITE" id="PS50095"/>
    </source>
</evidence>
<feature type="domain" description="PLAT" evidence="4">
    <location>
        <begin position="56"/>
        <end position="166"/>
    </location>
</feature>
<comment type="caution">
    <text evidence="1">Lacks conserved residue(s) required for the propagation of feature annotation.</text>
</comment>
<evidence type="ECO:0000256" key="1">
    <source>
        <dbReference type="PROSITE-ProRule" id="PRU00152"/>
    </source>
</evidence>
<dbReference type="PROSITE" id="PS50095">
    <property type="entry name" value="PLAT"/>
    <property type="match status" value="1"/>
</dbReference>
<dbReference type="GO" id="GO:0050982">
    <property type="term" value="P:detection of mechanical stimulus"/>
    <property type="evidence" value="ECO:0007669"/>
    <property type="project" value="TreeGrafter"/>
</dbReference>
<dbReference type="InterPro" id="IPR001024">
    <property type="entry name" value="PLAT/LH2_dom"/>
</dbReference>
<comment type="caution">
    <text evidence="5">The sequence shown here is derived from an EMBL/GenBank/DDBJ whole genome shotgun (WGS) entry which is preliminary data.</text>
</comment>
<keyword evidence="3" id="KW-0472">Membrane</keyword>
<dbReference type="InterPro" id="IPR051223">
    <property type="entry name" value="Polycystin"/>
</dbReference>
<feature type="region of interest" description="Disordered" evidence="2">
    <location>
        <begin position="407"/>
        <end position="482"/>
    </location>
</feature>
<feature type="transmembrane region" description="Helical" evidence="3">
    <location>
        <begin position="237"/>
        <end position="263"/>
    </location>
</feature>